<evidence type="ECO:0000256" key="3">
    <source>
        <dbReference type="ARBA" id="ARBA00022692"/>
    </source>
</evidence>
<evidence type="ECO:0000313" key="8">
    <source>
        <dbReference type="Proteomes" id="UP000076874"/>
    </source>
</evidence>
<evidence type="ECO:0000256" key="2">
    <source>
        <dbReference type="ARBA" id="ARBA00006824"/>
    </source>
</evidence>
<comment type="caution">
    <text evidence="7">The sequence shown here is derived from an EMBL/GenBank/DDBJ whole genome shotgun (WGS) entry which is preliminary data.</text>
</comment>
<evidence type="ECO:0000256" key="4">
    <source>
        <dbReference type="ARBA" id="ARBA00022989"/>
    </source>
</evidence>
<dbReference type="Proteomes" id="UP000076874">
    <property type="component" value="Unassembled WGS sequence"/>
</dbReference>
<evidence type="ECO:0000256" key="6">
    <source>
        <dbReference type="RuleBase" id="RU363053"/>
    </source>
</evidence>
<proteinExistence type="inferred from homology"/>
<evidence type="ECO:0000256" key="5">
    <source>
        <dbReference type="ARBA" id="ARBA00023136"/>
    </source>
</evidence>
<name>A0A167QAT8_9HYPO</name>
<dbReference type="EMBL" id="AZHD01000014">
    <property type="protein sequence ID" value="OAA57465.1"/>
    <property type="molecule type" value="Genomic_DNA"/>
</dbReference>
<organism evidence="7 8">
    <name type="scientific">Niveomyces insectorum RCEF 264</name>
    <dbReference type="NCBI Taxonomy" id="1081102"/>
    <lineage>
        <taxon>Eukaryota</taxon>
        <taxon>Fungi</taxon>
        <taxon>Dikarya</taxon>
        <taxon>Ascomycota</taxon>
        <taxon>Pezizomycotina</taxon>
        <taxon>Sordariomycetes</taxon>
        <taxon>Hypocreomycetidae</taxon>
        <taxon>Hypocreales</taxon>
        <taxon>Cordycipitaceae</taxon>
        <taxon>Niveomyces</taxon>
    </lineage>
</organism>
<dbReference type="AlphaFoldDB" id="A0A167QAT8"/>
<dbReference type="InterPro" id="IPR007248">
    <property type="entry name" value="Mpv17_PMP22"/>
</dbReference>
<sequence>MADVQPVALDAPQLLRFVAFTLLTARLSRKLPQIDWPNTLAKWFLDCMSLGMFLNKAAFIIIMGLLKGQTTAQIRADLEEELVPIILTGYWVWPVASLISFTCVPLERRIAWLSLVGLLWGVYMSLVAERV</sequence>
<dbReference type="Pfam" id="PF04117">
    <property type="entry name" value="Mpv17_PMP22"/>
    <property type="match status" value="1"/>
</dbReference>
<gene>
    <name evidence="7" type="ORF">SPI_07124</name>
</gene>
<dbReference type="PANTHER" id="PTHR11266">
    <property type="entry name" value="PEROXISOMAL MEMBRANE PROTEIN 2, PXMP2 MPV17"/>
    <property type="match status" value="1"/>
</dbReference>
<comment type="subcellular location">
    <subcellularLocation>
        <location evidence="1">Membrane</location>
        <topology evidence="1">Multi-pass membrane protein</topology>
    </subcellularLocation>
</comment>
<dbReference type="OrthoDB" id="10267969at2759"/>
<keyword evidence="4 6" id="KW-1133">Transmembrane helix</keyword>
<dbReference type="PANTHER" id="PTHR11266:SF80">
    <property type="entry name" value="PEROXISOMAL MEMBRANE PROTEIN 2"/>
    <property type="match status" value="1"/>
</dbReference>
<evidence type="ECO:0000256" key="1">
    <source>
        <dbReference type="ARBA" id="ARBA00004141"/>
    </source>
</evidence>
<protein>
    <submittedName>
        <fullName evidence="7">Mpv17/PMP22</fullName>
    </submittedName>
</protein>
<dbReference type="STRING" id="1081102.A0A167QAT8"/>
<feature type="transmembrane region" description="Helical" evidence="6">
    <location>
        <begin position="40"/>
        <end position="62"/>
    </location>
</feature>
<accession>A0A167QAT8</accession>
<comment type="similarity">
    <text evidence="2 6">Belongs to the peroxisomal membrane protein PXMP2/4 family.</text>
</comment>
<keyword evidence="8" id="KW-1185">Reference proteome</keyword>
<evidence type="ECO:0000313" key="7">
    <source>
        <dbReference type="EMBL" id="OAA57465.1"/>
    </source>
</evidence>
<keyword evidence="3 6" id="KW-0812">Transmembrane</keyword>
<feature type="transmembrane region" description="Helical" evidence="6">
    <location>
        <begin position="82"/>
        <end position="103"/>
    </location>
</feature>
<feature type="transmembrane region" description="Helical" evidence="6">
    <location>
        <begin position="110"/>
        <end position="128"/>
    </location>
</feature>
<keyword evidence="5 6" id="KW-0472">Membrane</keyword>
<reference evidence="7 8" key="1">
    <citation type="journal article" date="2016" name="Genome Biol. Evol.">
        <title>Divergent and convergent evolution of fungal pathogenicity.</title>
        <authorList>
            <person name="Shang Y."/>
            <person name="Xiao G."/>
            <person name="Zheng P."/>
            <person name="Cen K."/>
            <person name="Zhan S."/>
            <person name="Wang C."/>
        </authorList>
    </citation>
    <scope>NUCLEOTIDE SEQUENCE [LARGE SCALE GENOMIC DNA]</scope>
    <source>
        <strain evidence="7 8">RCEF 264</strain>
    </source>
</reference>
<dbReference type="GO" id="GO:0005778">
    <property type="term" value="C:peroxisomal membrane"/>
    <property type="evidence" value="ECO:0007669"/>
    <property type="project" value="TreeGrafter"/>
</dbReference>